<accession>A0A087T504</accession>
<evidence type="ECO:0000313" key="2">
    <source>
        <dbReference type="EMBL" id="KFM60193.1"/>
    </source>
</evidence>
<keyword evidence="1" id="KW-1133">Transmembrane helix</keyword>
<protein>
    <submittedName>
        <fullName evidence="2">Uncharacterized protein</fullName>
    </submittedName>
</protein>
<keyword evidence="1" id="KW-0812">Transmembrane</keyword>
<reference evidence="2 3" key="1">
    <citation type="submission" date="2013-11" db="EMBL/GenBank/DDBJ databases">
        <title>Genome sequencing of Stegodyphus mimosarum.</title>
        <authorList>
            <person name="Bechsgaard J."/>
        </authorList>
    </citation>
    <scope>NUCLEOTIDE SEQUENCE [LARGE SCALE GENOMIC DNA]</scope>
</reference>
<organism evidence="2 3">
    <name type="scientific">Stegodyphus mimosarum</name>
    <name type="common">African social velvet spider</name>
    <dbReference type="NCBI Taxonomy" id="407821"/>
    <lineage>
        <taxon>Eukaryota</taxon>
        <taxon>Metazoa</taxon>
        <taxon>Ecdysozoa</taxon>
        <taxon>Arthropoda</taxon>
        <taxon>Chelicerata</taxon>
        <taxon>Arachnida</taxon>
        <taxon>Araneae</taxon>
        <taxon>Araneomorphae</taxon>
        <taxon>Entelegynae</taxon>
        <taxon>Eresoidea</taxon>
        <taxon>Eresidae</taxon>
        <taxon>Stegodyphus</taxon>
    </lineage>
</organism>
<evidence type="ECO:0000256" key="1">
    <source>
        <dbReference type="SAM" id="Phobius"/>
    </source>
</evidence>
<dbReference type="AlphaFoldDB" id="A0A087T504"/>
<dbReference type="EMBL" id="KK113432">
    <property type="protein sequence ID" value="KFM60193.1"/>
    <property type="molecule type" value="Genomic_DNA"/>
</dbReference>
<gene>
    <name evidence="2" type="ORF">X975_20964</name>
</gene>
<sequence length="38" mass="4434">MYFCMAKLKCHHLCFSFRVLHFVVYVLIAIKTASEKVG</sequence>
<dbReference type="Proteomes" id="UP000054359">
    <property type="component" value="Unassembled WGS sequence"/>
</dbReference>
<keyword evidence="3" id="KW-1185">Reference proteome</keyword>
<feature type="non-terminal residue" evidence="2">
    <location>
        <position position="38"/>
    </location>
</feature>
<evidence type="ECO:0000313" key="3">
    <source>
        <dbReference type="Proteomes" id="UP000054359"/>
    </source>
</evidence>
<proteinExistence type="predicted"/>
<name>A0A087T504_STEMI</name>
<keyword evidence="1" id="KW-0472">Membrane</keyword>
<feature type="transmembrane region" description="Helical" evidence="1">
    <location>
        <begin position="12"/>
        <end position="30"/>
    </location>
</feature>